<dbReference type="PANTHER" id="PTHR43684:SF1">
    <property type="entry name" value="ENOYL-COA DELTA ISOMERASE 2"/>
    <property type="match status" value="1"/>
</dbReference>
<evidence type="ECO:0000256" key="2">
    <source>
        <dbReference type="ARBA" id="ARBA00023140"/>
    </source>
</evidence>
<evidence type="ECO:0000256" key="3">
    <source>
        <dbReference type="ARBA" id="ARBA00023235"/>
    </source>
</evidence>
<keyword evidence="6" id="KW-1185">Reference proteome</keyword>
<protein>
    <submittedName>
        <fullName evidence="5">Enoyl-CoA delta isomerase 2</fullName>
    </submittedName>
</protein>
<proteinExistence type="predicted"/>
<gene>
    <name evidence="5" type="ORF">GBAR_LOCUS18533</name>
</gene>
<keyword evidence="3 5" id="KW-0413">Isomerase</keyword>
<dbReference type="SUPFAM" id="SSF52096">
    <property type="entry name" value="ClpP/crotonase"/>
    <property type="match status" value="1"/>
</dbReference>
<dbReference type="InterPro" id="IPR029045">
    <property type="entry name" value="ClpP/crotonase-like_dom_sf"/>
</dbReference>
<feature type="region of interest" description="Disordered" evidence="4">
    <location>
        <begin position="190"/>
        <end position="211"/>
    </location>
</feature>
<dbReference type="Pfam" id="PF00378">
    <property type="entry name" value="ECH_1"/>
    <property type="match status" value="1"/>
</dbReference>
<dbReference type="CDD" id="cd06558">
    <property type="entry name" value="crotonase-like"/>
    <property type="match status" value="1"/>
</dbReference>
<evidence type="ECO:0000313" key="5">
    <source>
        <dbReference type="EMBL" id="CAI8032823.1"/>
    </source>
</evidence>
<dbReference type="Gene3D" id="3.90.226.10">
    <property type="entry name" value="2-enoyl-CoA Hydratase, Chain A, domain 1"/>
    <property type="match status" value="1"/>
</dbReference>
<sequence length="211" mass="22439">MYREIQEALQAAGEDEAVVCAVLTGAGDYYSSGNDLSNFTNIPPEGPQKMAAEAKDTLKEFVGTFIDFPKPLIAGVNGPAVGIPVTLLALCDLVYAADNATFHLSVMSLGQSPEGCSSLLFPRFMGPAQANEMLMAGVKLTAGEAYERGLVTRVYPKSEFQQKLTENALHIASLPPMSLQKSKALIRSSMRQQAARGKRGRVPAAGGEMAV</sequence>
<dbReference type="EMBL" id="CASHTH010002633">
    <property type="protein sequence ID" value="CAI8032823.1"/>
    <property type="molecule type" value="Genomic_DNA"/>
</dbReference>
<accession>A0AA35SPB3</accession>
<dbReference type="GO" id="GO:0005777">
    <property type="term" value="C:peroxisome"/>
    <property type="evidence" value="ECO:0007669"/>
    <property type="project" value="UniProtKB-SubCell"/>
</dbReference>
<comment type="caution">
    <text evidence="5">The sequence shown here is derived from an EMBL/GenBank/DDBJ whole genome shotgun (WGS) entry which is preliminary data.</text>
</comment>
<evidence type="ECO:0000256" key="4">
    <source>
        <dbReference type="SAM" id="MobiDB-lite"/>
    </source>
</evidence>
<dbReference type="InterPro" id="IPR051053">
    <property type="entry name" value="ECH/Chromodomain_protein"/>
</dbReference>
<dbReference type="PANTHER" id="PTHR43684">
    <property type="match status" value="1"/>
</dbReference>
<organism evidence="5 6">
    <name type="scientific">Geodia barretti</name>
    <name type="common">Barrett's horny sponge</name>
    <dbReference type="NCBI Taxonomy" id="519541"/>
    <lineage>
        <taxon>Eukaryota</taxon>
        <taxon>Metazoa</taxon>
        <taxon>Porifera</taxon>
        <taxon>Demospongiae</taxon>
        <taxon>Heteroscleromorpha</taxon>
        <taxon>Tetractinellida</taxon>
        <taxon>Astrophorina</taxon>
        <taxon>Geodiidae</taxon>
        <taxon>Geodia</taxon>
    </lineage>
</organism>
<name>A0AA35SPB3_GEOBA</name>
<reference evidence="5" key="1">
    <citation type="submission" date="2023-03" db="EMBL/GenBank/DDBJ databases">
        <authorList>
            <person name="Steffen K."/>
            <person name="Cardenas P."/>
        </authorList>
    </citation>
    <scope>NUCLEOTIDE SEQUENCE</scope>
</reference>
<evidence type="ECO:0000313" key="6">
    <source>
        <dbReference type="Proteomes" id="UP001174909"/>
    </source>
</evidence>
<keyword evidence="2" id="KW-0576">Peroxisome</keyword>
<evidence type="ECO:0000256" key="1">
    <source>
        <dbReference type="ARBA" id="ARBA00004275"/>
    </source>
</evidence>
<comment type="subcellular location">
    <subcellularLocation>
        <location evidence="1">Peroxisome</location>
    </subcellularLocation>
</comment>
<dbReference type="Proteomes" id="UP001174909">
    <property type="component" value="Unassembled WGS sequence"/>
</dbReference>
<dbReference type="InterPro" id="IPR001753">
    <property type="entry name" value="Enoyl-CoA_hydra/iso"/>
</dbReference>
<dbReference type="AlphaFoldDB" id="A0AA35SPB3"/>
<dbReference type="GO" id="GO:0004165">
    <property type="term" value="F:delta(3)-delta(2)-enoyl-CoA isomerase activity"/>
    <property type="evidence" value="ECO:0007669"/>
    <property type="project" value="UniProtKB-ARBA"/>
</dbReference>